<evidence type="ECO:0000313" key="2">
    <source>
        <dbReference type="EMBL" id="SOC50763.1"/>
    </source>
</evidence>
<evidence type="ECO:0000313" key="3">
    <source>
        <dbReference type="Proteomes" id="UP000219435"/>
    </source>
</evidence>
<dbReference type="Proteomes" id="UP000219435">
    <property type="component" value="Unassembled WGS sequence"/>
</dbReference>
<dbReference type="OrthoDB" id="5196858at2"/>
<dbReference type="EMBL" id="OBQI01000005">
    <property type="protein sequence ID" value="SOC50763.1"/>
    <property type="molecule type" value="Genomic_DNA"/>
</dbReference>
<accession>A0A285V9S5</accession>
<keyword evidence="3" id="KW-1185">Reference proteome</keyword>
<reference evidence="3" key="1">
    <citation type="submission" date="2017-08" db="EMBL/GenBank/DDBJ databases">
        <authorList>
            <person name="Varghese N."/>
            <person name="Submissions S."/>
        </authorList>
    </citation>
    <scope>NUCLEOTIDE SEQUENCE [LARGE SCALE GENOMIC DNA]</scope>
    <source>
        <strain evidence="3">DSM 4725</strain>
    </source>
</reference>
<name>A0A285V9S5_9ACTN</name>
<protein>
    <submittedName>
        <fullName evidence="2">Uncharacterized protein</fullName>
    </submittedName>
</protein>
<evidence type="ECO:0000256" key="1">
    <source>
        <dbReference type="SAM" id="MobiDB-lite"/>
    </source>
</evidence>
<sequence>MTAGADWVDSARRLLDAFRPPAGTPAATPEPGAGHAADCRWCPVCQAAAVLRGERPEVNAALADVLATTASVLRDVAGEPTPSGPPDPAAGEAEPDDEPGPATVQRIDIA</sequence>
<proteinExistence type="predicted"/>
<gene>
    <name evidence="2" type="ORF">SAMN05660748_3522</name>
</gene>
<dbReference type="AlphaFoldDB" id="A0A285V9S5"/>
<dbReference type="RefSeq" id="WP_097196278.1">
    <property type="nucleotide sequence ID" value="NZ_OBQI01000005.1"/>
</dbReference>
<feature type="region of interest" description="Disordered" evidence="1">
    <location>
        <begin position="73"/>
        <end position="110"/>
    </location>
</feature>
<organism evidence="2 3">
    <name type="scientific">Blastococcus aggregatus</name>
    <dbReference type="NCBI Taxonomy" id="38502"/>
    <lineage>
        <taxon>Bacteria</taxon>
        <taxon>Bacillati</taxon>
        <taxon>Actinomycetota</taxon>
        <taxon>Actinomycetes</taxon>
        <taxon>Geodermatophilales</taxon>
        <taxon>Geodermatophilaceae</taxon>
        <taxon>Blastococcus</taxon>
    </lineage>
</organism>